<evidence type="ECO:0000313" key="2">
    <source>
        <dbReference type="Proteomes" id="UP000323225"/>
    </source>
</evidence>
<dbReference type="AlphaFoldDB" id="A0A5Q6PF27"/>
<dbReference type="Proteomes" id="UP000323225">
    <property type="component" value="Unassembled WGS sequence"/>
</dbReference>
<organism evidence="1 2">
    <name type="scientific">Vibrio cholerae</name>
    <dbReference type="NCBI Taxonomy" id="666"/>
    <lineage>
        <taxon>Bacteria</taxon>
        <taxon>Pseudomonadati</taxon>
        <taxon>Pseudomonadota</taxon>
        <taxon>Gammaproteobacteria</taxon>
        <taxon>Vibrionales</taxon>
        <taxon>Vibrionaceae</taxon>
        <taxon>Vibrio</taxon>
    </lineage>
</organism>
<evidence type="ECO:0000313" key="1">
    <source>
        <dbReference type="EMBL" id="KAA1253310.1"/>
    </source>
</evidence>
<comment type="caution">
    <text evidence="1">The sequence shown here is derived from an EMBL/GenBank/DDBJ whole genome shotgun (WGS) entry which is preliminary data.</text>
</comment>
<reference evidence="1 2" key="1">
    <citation type="submission" date="2019-09" db="EMBL/GenBank/DDBJ databases">
        <authorList>
            <person name="Kritzky A."/>
            <person name="Schelkanova E.Y."/>
            <person name="Alkhova Z.V."/>
            <person name="Smirnova N.I."/>
        </authorList>
    </citation>
    <scope>NUCLEOTIDE SEQUENCE [LARGE SCALE GENOMIC DNA]</scope>
    <source>
        <strain evidence="1 2">M1526</strain>
    </source>
</reference>
<accession>A0A5Q6PF27</accession>
<gene>
    <name evidence="1" type="ORF">F0M16_18210</name>
</gene>
<dbReference type="EMBL" id="VUAA01000023">
    <property type="protein sequence ID" value="KAA1253310.1"/>
    <property type="molecule type" value="Genomic_DNA"/>
</dbReference>
<sequence length="395" mass="44984">MRAPILSYARLKDSILAVEKSGDTVFSNFPGKYGQELTIEIFKENEKVKFGFNRPATEYYEMTDFNVPHLQYLFDKDECYPSEFLAHELAEAIMTITDRQTGENLTAVFDIDSEKVIIPESQEILSLAETESKFKIQIPEHDLSMYEKANSFSESEFWNVINSIEDKSKINLGHEGYLIEKSMSDSEMHGFNLRARKLVRELMDHLNDEYDILDIAHTNRLANHVVMLGKDEYYSVINGKDILEVVGSDLNSTMSVDQLNIPYTLQSSYPYQPKLSVSSPKLYAQKEAGRLLSYLRDIDYKALEADTGINTDKVKATTSNAIARLECVLKGDFDTAIKGWSHQQYENLLFPSINIPMKTHETDPVIGASVSNLMKDFVLCNAKTIHRDRDSTLSM</sequence>
<protein>
    <submittedName>
        <fullName evidence="1">Uncharacterized protein</fullName>
    </submittedName>
</protein>
<name>A0A5Q6PF27_VIBCL</name>
<proteinExistence type="predicted"/>